<comment type="caution">
    <text evidence="1">The sequence shown here is derived from an EMBL/GenBank/DDBJ whole genome shotgun (WGS) entry which is preliminary data.</text>
</comment>
<evidence type="ECO:0000313" key="1">
    <source>
        <dbReference type="EMBL" id="CAF4919713.1"/>
    </source>
</evidence>
<keyword evidence="2" id="KW-1185">Reference proteome</keyword>
<accession>A0A821WAR0</accession>
<proteinExistence type="predicted"/>
<gene>
    <name evidence="1" type="ORF">UJA718_LOCUS46363</name>
</gene>
<reference evidence="1" key="1">
    <citation type="submission" date="2021-02" db="EMBL/GenBank/DDBJ databases">
        <authorList>
            <person name="Nowell W R."/>
        </authorList>
    </citation>
    <scope>NUCLEOTIDE SEQUENCE</scope>
</reference>
<organism evidence="1 2">
    <name type="scientific">Rotaria socialis</name>
    <dbReference type="NCBI Taxonomy" id="392032"/>
    <lineage>
        <taxon>Eukaryota</taxon>
        <taxon>Metazoa</taxon>
        <taxon>Spiralia</taxon>
        <taxon>Gnathifera</taxon>
        <taxon>Rotifera</taxon>
        <taxon>Eurotatoria</taxon>
        <taxon>Bdelloidea</taxon>
        <taxon>Philodinida</taxon>
        <taxon>Philodinidae</taxon>
        <taxon>Rotaria</taxon>
    </lineage>
</organism>
<dbReference type="EMBL" id="CAJOBP010082593">
    <property type="protein sequence ID" value="CAF4919713.1"/>
    <property type="molecule type" value="Genomic_DNA"/>
</dbReference>
<dbReference type="Proteomes" id="UP000663873">
    <property type="component" value="Unassembled WGS sequence"/>
</dbReference>
<feature type="non-terminal residue" evidence="1">
    <location>
        <position position="1"/>
    </location>
</feature>
<evidence type="ECO:0000313" key="2">
    <source>
        <dbReference type="Proteomes" id="UP000663873"/>
    </source>
</evidence>
<protein>
    <submittedName>
        <fullName evidence="1">Uncharacterized protein</fullName>
    </submittedName>
</protein>
<sequence length="33" mass="3677">MIQGDVSGPYDRAPTRWDELKRTVSIVVDLAST</sequence>
<dbReference type="AlphaFoldDB" id="A0A821WAR0"/>
<name>A0A821WAR0_9BILA</name>